<keyword evidence="1" id="KW-1133">Transmembrane helix</keyword>
<keyword evidence="1" id="KW-0812">Transmembrane</keyword>
<comment type="caution">
    <text evidence="2">The sequence shown here is derived from an EMBL/GenBank/DDBJ whole genome shotgun (WGS) entry which is preliminary data.</text>
</comment>
<dbReference type="AlphaFoldDB" id="A0A0M0KMH0"/>
<feature type="transmembrane region" description="Helical" evidence="1">
    <location>
        <begin position="143"/>
        <end position="165"/>
    </location>
</feature>
<evidence type="ECO:0000256" key="1">
    <source>
        <dbReference type="SAM" id="Phobius"/>
    </source>
</evidence>
<dbReference type="EMBL" id="LILD01000001">
    <property type="protein sequence ID" value="KOO40009.1"/>
    <property type="molecule type" value="Genomic_DNA"/>
</dbReference>
<name>A0A0M0KMH0_ALKHA</name>
<feature type="transmembrane region" description="Helical" evidence="1">
    <location>
        <begin position="111"/>
        <end position="131"/>
    </location>
</feature>
<proteinExistence type="predicted"/>
<feature type="transmembrane region" description="Helical" evidence="1">
    <location>
        <begin position="83"/>
        <end position="105"/>
    </location>
</feature>
<gene>
    <name evidence="2" type="ORF">AMD02_15005</name>
</gene>
<evidence type="ECO:0000313" key="2">
    <source>
        <dbReference type="EMBL" id="KOO40009.1"/>
    </source>
</evidence>
<organism evidence="2">
    <name type="scientific">Halalkalibacterium halodurans</name>
    <name type="common">Bacillus halodurans</name>
    <dbReference type="NCBI Taxonomy" id="86665"/>
    <lineage>
        <taxon>Bacteria</taxon>
        <taxon>Bacillati</taxon>
        <taxon>Bacillota</taxon>
        <taxon>Bacilli</taxon>
        <taxon>Bacillales</taxon>
        <taxon>Bacillaceae</taxon>
        <taxon>Halalkalibacterium (ex Joshi et al. 2022)</taxon>
    </lineage>
</organism>
<keyword evidence="1" id="KW-0472">Membrane</keyword>
<dbReference type="PATRIC" id="fig|136160.3.peg.3482"/>
<feature type="transmembrane region" description="Helical" evidence="1">
    <location>
        <begin position="53"/>
        <end position="76"/>
    </location>
</feature>
<feature type="transmembrane region" description="Helical" evidence="1">
    <location>
        <begin position="193"/>
        <end position="215"/>
    </location>
</feature>
<accession>A0A0M0KMH0</accession>
<sequence length="341" mass="38528">MSSKPFDREPPGGRLGPESITAAYIILIAWGIGVYGFSIANINYIYVNDFLRLVAQVLLAGYFIVGVFIIHIGWSFFNRKKMFLTLVSMIVLWTVAASVLCFLQVLNGHPLAQLIFSVIVVIQLVCLLVVARNRLPLSNQFKFFLTYTSIVLFIIFGTIAVLQLAGYRRRGGVGTDGIFHQILGEDLAGKVAGAYFITYVSAIVIAILIGGIVHIRRKWNFFYELPPDRTIEGYLIYIPPKFGYSKGKWGYLPVGSSDFPDPVAFIEEKNGVRYFKRKVHRAPIEDFSLLKRPGTEKGVFTCRVSDGESKQVKVFYEDGVGKWRLGKWHPYEFEEINEKAE</sequence>
<feature type="transmembrane region" description="Helical" evidence="1">
    <location>
        <begin position="21"/>
        <end position="47"/>
    </location>
</feature>
<protein>
    <submittedName>
        <fullName evidence="2">Uncharacterized protein</fullName>
    </submittedName>
</protein>
<dbReference type="RefSeq" id="WP_053431855.1">
    <property type="nucleotide sequence ID" value="NZ_CP040441.1"/>
</dbReference>
<dbReference type="GeneID" id="87596564"/>
<reference evidence="2" key="1">
    <citation type="submission" date="2015-08" db="EMBL/GenBank/DDBJ databases">
        <title>Complete DNA Sequence of Pseudomonas syringae pv. actinidiae, the Causal Agent of Kiwifruit Canker Disease.</title>
        <authorList>
            <person name="Rikkerink E.H.A."/>
            <person name="Fineran P.C."/>
        </authorList>
    </citation>
    <scope>NUCLEOTIDE SEQUENCE</scope>
    <source>
        <strain evidence="2">DSM 13666</strain>
    </source>
</reference>